<organism evidence="5 6">
    <name type="scientific">Palleronia marisminoris</name>
    <dbReference type="NCBI Taxonomy" id="315423"/>
    <lineage>
        <taxon>Bacteria</taxon>
        <taxon>Pseudomonadati</taxon>
        <taxon>Pseudomonadota</taxon>
        <taxon>Alphaproteobacteria</taxon>
        <taxon>Rhodobacterales</taxon>
        <taxon>Roseobacteraceae</taxon>
        <taxon>Palleronia</taxon>
    </lineage>
</organism>
<dbReference type="AlphaFoldDB" id="A0A1Y5RAP3"/>
<dbReference type="GO" id="GO:0016829">
    <property type="term" value="F:lyase activity"/>
    <property type="evidence" value="ECO:0007669"/>
    <property type="project" value="UniProtKB-KW"/>
</dbReference>
<keyword evidence="5" id="KW-0456">Lyase</keyword>
<dbReference type="EMBL" id="FWFV01000001">
    <property type="protein sequence ID" value="SLN10497.1"/>
    <property type="molecule type" value="Genomic_DNA"/>
</dbReference>
<comment type="similarity">
    <text evidence="2">Belongs to the virb1 family.</text>
</comment>
<dbReference type="SUPFAM" id="SSF53955">
    <property type="entry name" value="Lysozyme-like"/>
    <property type="match status" value="1"/>
</dbReference>
<name>A0A1Y5RAP3_9RHOB</name>
<reference evidence="5 6" key="1">
    <citation type="submission" date="2017-03" db="EMBL/GenBank/DDBJ databases">
        <authorList>
            <person name="Afonso C.L."/>
            <person name="Miller P.J."/>
            <person name="Scott M.A."/>
            <person name="Spackman E."/>
            <person name="Goraichik I."/>
            <person name="Dimitrov K.M."/>
            <person name="Suarez D.L."/>
            <person name="Swayne D.E."/>
        </authorList>
    </citation>
    <scope>NUCLEOTIDE SEQUENCE [LARGE SCALE GENOMIC DNA]</scope>
    <source>
        <strain evidence="5 6">CECT 7066</strain>
    </source>
</reference>
<keyword evidence="3" id="KW-0732">Signal</keyword>
<gene>
    <name evidence="5" type="primary">slt_1</name>
    <name evidence="5" type="ORF">PAM7066_00031</name>
</gene>
<dbReference type="Proteomes" id="UP000193870">
    <property type="component" value="Unassembled WGS sequence"/>
</dbReference>
<protein>
    <submittedName>
        <fullName evidence="5">Soluble lytic murein transglycosylase</fullName>
        <ecNumber evidence="5">4.2.2.-</ecNumber>
    </submittedName>
</protein>
<dbReference type="RefSeq" id="WP_085852106.1">
    <property type="nucleotide sequence ID" value="NZ_FOPF01000001.1"/>
</dbReference>
<dbReference type="OrthoDB" id="9815002at2"/>
<evidence type="ECO:0000256" key="3">
    <source>
        <dbReference type="SAM" id="SignalP"/>
    </source>
</evidence>
<sequence length="195" mass="20790">MIRQIAILGLLLAPGMATADTLFASKGASDFSAKLGVIDRRAASQYEGSKRLQPVIKAGPERVTPSVVPARVSSYRGTYLNVARQAAQRHGIPEAIFLNLVQRESAWNPGAISHKGAIGLAQLMPGTAQQMGVDPLDPAQNLEGGARYLATQYRRFQDWRLALAAYNAGPGAVIEYGGIPPYAETTAYVIAILGQ</sequence>
<dbReference type="PANTHER" id="PTHR37423:SF2">
    <property type="entry name" value="MEMBRANE-BOUND LYTIC MUREIN TRANSGLYCOSYLASE C"/>
    <property type="match status" value="1"/>
</dbReference>
<evidence type="ECO:0000313" key="6">
    <source>
        <dbReference type="Proteomes" id="UP000193870"/>
    </source>
</evidence>
<dbReference type="EC" id="4.2.2.-" evidence="5"/>
<dbReference type="STRING" id="315423.SAMN04488020_10131"/>
<evidence type="ECO:0000256" key="1">
    <source>
        <dbReference type="ARBA" id="ARBA00007734"/>
    </source>
</evidence>
<evidence type="ECO:0000256" key="2">
    <source>
        <dbReference type="ARBA" id="ARBA00009387"/>
    </source>
</evidence>
<dbReference type="InterPro" id="IPR023346">
    <property type="entry name" value="Lysozyme-like_dom_sf"/>
</dbReference>
<dbReference type="Gene3D" id="1.10.530.10">
    <property type="match status" value="1"/>
</dbReference>
<dbReference type="PANTHER" id="PTHR37423">
    <property type="entry name" value="SOLUBLE LYTIC MUREIN TRANSGLYCOSYLASE-RELATED"/>
    <property type="match status" value="1"/>
</dbReference>
<evidence type="ECO:0000313" key="5">
    <source>
        <dbReference type="EMBL" id="SLN10497.1"/>
    </source>
</evidence>
<comment type="similarity">
    <text evidence="1">Belongs to the transglycosylase Slt family.</text>
</comment>
<accession>A0A1Y5RAP3</accession>
<dbReference type="Pfam" id="PF01464">
    <property type="entry name" value="SLT"/>
    <property type="match status" value="1"/>
</dbReference>
<feature type="chain" id="PRO_5010992538" evidence="3">
    <location>
        <begin position="20"/>
        <end position="195"/>
    </location>
</feature>
<dbReference type="InterPro" id="IPR008258">
    <property type="entry name" value="Transglycosylase_SLT_dom_1"/>
</dbReference>
<proteinExistence type="inferred from homology"/>
<feature type="domain" description="Transglycosylase SLT" evidence="4">
    <location>
        <begin position="83"/>
        <end position="177"/>
    </location>
</feature>
<keyword evidence="6" id="KW-1185">Reference proteome</keyword>
<feature type="signal peptide" evidence="3">
    <location>
        <begin position="1"/>
        <end position="19"/>
    </location>
</feature>
<dbReference type="CDD" id="cd00254">
    <property type="entry name" value="LT-like"/>
    <property type="match status" value="1"/>
</dbReference>
<evidence type="ECO:0000259" key="4">
    <source>
        <dbReference type="Pfam" id="PF01464"/>
    </source>
</evidence>